<proteinExistence type="predicted"/>
<dbReference type="AlphaFoldDB" id="A0A6C0KUD9"/>
<dbReference type="EMBL" id="MN740972">
    <property type="protein sequence ID" value="QHU20756.1"/>
    <property type="molecule type" value="Genomic_DNA"/>
</dbReference>
<evidence type="ECO:0000313" key="2">
    <source>
        <dbReference type="EMBL" id="QHU20756.1"/>
    </source>
</evidence>
<feature type="region of interest" description="Disordered" evidence="1">
    <location>
        <begin position="202"/>
        <end position="231"/>
    </location>
</feature>
<organism evidence="2">
    <name type="scientific">viral metagenome</name>
    <dbReference type="NCBI Taxonomy" id="1070528"/>
    <lineage>
        <taxon>unclassified sequences</taxon>
        <taxon>metagenomes</taxon>
        <taxon>organismal metagenomes</taxon>
    </lineage>
</organism>
<evidence type="ECO:0000256" key="1">
    <source>
        <dbReference type="SAM" id="MobiDB-lite"/>
    </source>
</evidence>
<feature type="compositionally biased region" description="Acidic residues" evidence="1">
    <location>
        <begin position="212"/>
        <end position="231"/>
    </location>
</feature>
<accession>A0A6C0KUD9</accession>
<protein>
    <submittedName>
        <fullName evidence="2">Uncharacterized protein</fullName>
    </submittedName>
</protein>
<sequence>MPSFPSPVYSKVTSSTGAVQHCYTFNITFTPSEKKISYVAYDSSELSLSALQTCVIQNVEWWNEFISGFLKASAKLFSKPYTAQQIQKIIKHTLQGTAPSLFPATITLFPKCIQILGGVFTVQWEYVAETMTIDLPDLAESLSLPDSNVEEVDLDQLPVSEHATEDGLNLNNPAQFYDKQKVKESRLKAKLAVYRAQQQMNQYYEKYGTEPSDSDTDSSESEQSEDEEIQL</sequence>
<reference evidence="2" key="1">
    <citation type="journal article" date="2020" name="Nature">
        <title>Giant virus diversity and host interactions through global metagenomics.</title>
        <authorList>
            <person name="Schulz F."/>
            <person name="Roux S."/>
            <person name="Paez-Espino D."/>
            <person name="Jungbluth S."/>
            <person name="Walsh D.A."/>
            <person name="Denef V.J."/>
            <person name="McMahon K.D."/>
            <person name="Konstantinidis K.T."/>
            <person name="Eloe-Fadrosh E.A."/>
            <person name="Kyrpides N.C."/>
            <person name="Woyke T."/>
        </authorList>
    </citation>
    <scope>NUCLEOTIDE SEQUENCE</scope>
    <source>
        <strain evidence="2">GVMAG-S-3300013093-109</strain>
    </source>
</reference>
<name>A0A6C0KUD9_9ZZZZ</name>